<feature type="compositionally biased region" description="Basic and acidic residues" evidence="1">
    <location>
        <begin position="247"/>
        <end position="269"/>
    </location>
</feature>
<evidence type="ECO:0000256" key="1">
    <source>
        <dbReference type="SAM" id="MobiDB-lite"/>
    </source>
</evidence>
<dbReference type="AlphaFoldDB" id="A0A2A9PC82"/>
<reference evidence="2 3" key="2">
    <citation type="journal article" date="2017" name="Sci. Rep.">
        <title>Ant-infecting Ophiocordyceps genomes reveal a high diversity of potential behavioral manipulation genes and a possible major role for enterotoxins.</title>
        <authorList>
            <person name="de Bekker C."/>
            <person name="Ohm R.A."/>
            <person name="Evans H.C."/>
            <person name="Brachmann A."/>
            <person name="Hughes D.P."/>
        </authorList>
    </citation>
    <scope>NUCLEOTIDE SEQUENCE [LARGE SCALE GENOMIC DNA]</scope>
    <source>
        <strain evidence="2 3">SC16a</strain>
    </source>
</reference>
<reference evidence="2 3" key="1">
    <citation type="journal article" date="2015" name="BMC Genomics">
        <title>Gene expression during zombie ant biting behavior reflects the complexity underlying fungal parasitic behavioral manipulation.</title>
        <authorList>
            <person name="de Bekker C."/>
            <person name="Ohm R.A."/>
            <person name="Loreto R.G."/>
            <person name="Sebastian A."/>
            <person name="Albert I."/>
            <person name="Merrow M."/>
            <person name="Brachmann A."/>
            <person name="Hughes D.P."/>
        </authorList>
    </citation>
    <scope>NUCLEOTIDE SEQUENCE [LARGE SCALE GENOMIC DNA]</scope>
    <source>
        <strain evidence="2 3">SC16a</strain>
    </source>
</reference>
<dbReference type="Proteomes" id="UP000037136">
    <property type="component" value="Unassembled WGS sequence"/>
</dbReference>
<organism evidence="2 3">
    <name type="scientific">Ophiocordyceps unilateralis</name>
    <name type="common">Zombie-ant fungus</name>
    <name type="synonym">Torrubia unilateralis</name>
    <dbReference type="NCBI Taxonomy" id="268505"/>
    <lineage>
        <taxon>Eukaryota</taxon>
        <taxon>Fungi</taxon>
        <taxon>Dikarya</taxon>
        <taxon>Ascomycota</taxon>
        <taxon>Pezizomycotina</taxon>
        <taxon>Sordariomycetes</taxon>
        <taxon>Hypocreomycetidae</taxon>
        <taxon>Hypocreales</taxon>
        <taxon>Ophiocordycipitaceae</taxon>
        <taxon>Ophiocordyceps</taxon>
    </lineage>
</organism>
<dbReference type="STRING" id="268505.A0A2A9PC82"/>
<feature type="region of interest" description="Disordered" evidence="1">
    <location>
        <begin position="1"/>
        <end position="32"/>
    </location>
</feature>
<dbReference type="OrthoDB" id="5286775at2759"/>
<sequence length="364" mass="41291">MESDIKQDKAQSAQNPSSQTVSVPENTPVDDLLMEKKRYPGAESWAPDEERLFAILFSRQERPLLPPHWDIDFRDIPMAPSIFGLTPTHRPIIFAHSPKEFQATTALIRLIDLTKNVRTAIQTGKRAKASWHMKKTIERYVSWAAEDGGYLNLDYVPNIVVDVVDDGLDEDRIIGHVERRMRALARLQRQFLRVDRDVDFWDVDHQRALHPGLSVSALLVEKHMPGLGEEDDDGTADYKRLRKATKIKREPTQTRRDDKTGRLRDEKPVTESNDYDALGERHLHRQTTLGPPEPSCLSPPPARRLRPLHPANLGPPSHRRLGQGRSVWNALTVAIAVCLARDELMARADDFDPSAVVEESDPDA</sequence>
<proteinExistence type="predicted"/>
<evidence type="ECO:0000313" key="3">
    <source>
        <dbReference type="Proteomes" id="UP000037136"/>
    </source>
</evidence>
<keyword evidence="3" id="KW-1185">Reference proteome</keyword>
<evidence type="ECO:0000313" key="2">
    <source>
        <dbReference type="EMBL" id="PFH58436.1"/>
    </source>
</evidence>
<feature type="compositionally biased region" description="Polar residues" evidence="1">
    <location>
        <begin position="10"/>
        <end position="25"/>
    </location>
</feature>
<name>A0A2A9PC82_OPHUN</name>
<comment type="caution">
    <text evidence="2">The sequence shown here is derived from an EMBL/GenBank/DDBJ whole genome shotgun (WGS) entry which is preliminary data.</text>
</comment>
<protein>
    <submittedName>
        <fullName evidence="2">Uncharacterized protein</fullName>
    </submittedName>
</protein>
<gene>
    <name evidence="2" type="ORF">XA68_13688</name>
</gene>
<feature type="region of interest" description="Disordered" evidence="1">
    <location>
        <begin position="243"/>
        <end position="318"/>
    </location>
</feature>
<dbReference type="EMBL" id="LAZP02000292">
    <property type="protein sequence ID" value="PFH58436.1"/>
    <property type="molecule type" value="Genomic_DNA"/>
</dbReference>
<feature type="compositionally biased region" description="Pro residues" evidence="1">
    <location>
        <begin position="291"/>
        <end position="302"/>
    </location>
</feature>
<accession>A0A2A9PC82</accession>